<comment type="caution">
    <text evidence="2">The sequence shown here is derived from an EMBL/GenBank/DDBJ whole genome shotgun (WGS) entry which is preliminary data.</text>
</comment>
<dbReference type="PANTHER" id="PTHR35846:SF3">
    <property type="entry name" value="RGS DOMAIN-CONTAINING PROTEIN"/>
    <property type="match status" value="1"/>
</dbReference>
<sequence length="454" mass="47417">MEASAINPINGGVSPLNAGDGSNLYSVSSFAANNSFSAEGNLLTSGSNLFIGNGNNPIPGGGINPFAGDSGSKLQQLIFDRLKLILGDSFFKDIDNKLAGGSNPFAGSDYPIAGGANNPFAGNSNLITGGPSNPFAGNSNPIVGSGSLLQQSPFDPLKEVLGNNIPFSNAGNTSNAGSQAFNEGNAPVGNGNKNFGNNNATIGNFNSDYGSNSATIGNGNWNFNNENTTIGNGNWLFAKSNTTLGNGNWYWDNGSNNATLGNGNWHFDSNNTTLGNGNWHFGSDNATIGNGNWDFGSNNTIIGNGNWVFTSGNEIIGNGNWLVDSEKTIIGKVNNTSSLDLSLQEIKTDVNNLIDSLIGKMGQNFLGLTGDFDVSSSQTFNRLISSKSVGINDTNISNDIELLLASLSPIQGNMIDYQPVQNPQSVPEPVSSVSLVVIGFVCLLLSLFKKQQLT</sequence>
<protein>
    <recommendedName>
        <fullName evidence="4">PEP-CTERM sorting domain-containing protein</fullName>
    </recommendedName>
</protein>
<evidence type="ECO:0000313" key="2">
    <source>
        <dbReference type="EMBL" id="MBD2563151.1"/>
    </source>
</evidence>
<organism evidence="2 3">
    <name type="scientific">Nostoc linckia FACHB-391</name>
    <dbReference type="NCBI Taxonomy" id="2692906"/>
    <lineage>
        <taxon>Bacteria</taxon>
        <taxon>Bacillati</taxon>
        <taxon>Cyanobacteriota</taxon>
        <taxon>Cyanophyceae</taxon>
        <taxon>Nostocales</taxon>
        <taxon>Nostocaceae</taxon>
        <taxon>Nostoc</taxon>
    </lineage>
</organism>
<evidence type="ECO:0000256" key="1">
    <source>
        <dbReference type="SAM" id="MobiDB-lite"/>
    </source>
</evidence>
<evidence type="ECO:0000313" key="3">
    <source>
        <dbReference type="Proteomes" id="UP000604661"/>
    </source>
</evidence>
<evidence type="ECO:0008006" key="4">
    <source>
        <dbReference type="Google" id="ProtNLM"/>
    </source>
</evidence>
<dbReference type="PANTHER" id="PTHR35846">
    <property type="entry name" value="PROTEIN CBG05131"/>
    <property type="match status" value="1"/>
</dbReference>
<proteinExistence type="predicted"/>
<feature type="compositionally biased region" description="Polar residues" evidence="1">
    <location>
        <begin position="173"/>
        <end position="182"/>
    </location>
</feature>
<keyword evidence="3" id="KW-1185">Reference proteome</keyword>
<dbReference type="RefSeq" id="WP_190895388.1">
    <property type="nucleotide sequence ID" value="NZ_JACJTE010000026.1"/>
</dbReference>
<accession>A0ABR8F0E2</accession>
<dbReference type="Proteomes" id="UP000604661">
    <property type="component" value="Unassembled WGS sequence"/>
</dbReference>
<dbReference type="EMBL" id="JACJTE010000026">
    <property type="protein sequence ID" value="MBD2563151.1"/>
    <property type="molecule type" value="Genomic_DNA"/>
</dbReference>
<feature type="region of interest" description="Disordered" evidence="1">
    <location>
        <begin position="173"/>
        <end position="192"/>
    </location>
</feature>
<reference evidence="2 3" key="1">
    <citation type="journal article" date="2020" name="ISME J.">
        <title>Comparative genomics reveals insights into cyanobacterial evolution and habitat adaptation.</title>
        <authorList>
            <person name="Chen M.Y."/>
            <person name="Teng W.K."/>
            <person name="Zhao L."/>
            <person name="Hu C.X."/>
            <person name="Zhou Y.K."/>
            <person name="Han B.P."/>
            <person name="Song L.R."/>
            <person name="Shu W.S."/>
        </authorList>
    </citation>
    <scope>NUCLEOTIDE SEQUENCE [LARGE SCALE GENOMIC DNA]</scope>
    <source>
        <strain evidence="2 3">FACHB-391</strain>
    </source>
</reference>
<dbReference type="InterPro" id="IPR011049">
    <property type="entry name" value="Serralysin-like_metalloprot_C"/>
</dbReference>
<name>A0ABR8F0E2_NOSLI</name>
<dbReference type="Gene3D" id="2.150.10.10">
    <property type="entry name" value="Serralysin-like metalloprotease, C-terminal"/>
    <property type="match status" value="1"/>
</dbReference>
<gene>
    <name evidence="2" type="ORF">H6G95_21530</name>
</gene>